<name>A0AC34F431_9BILA</name>
<reference evidence="2" key="1">
    <citation type="submission" date="2022-11" db="UniProtKB">
        <authorList>
            <consortium name="WormBaseParasite"/>
        </authorList>
    </citation>
    <scope>IDENTIFICATION</scope>
</reference>
<protein>
    <submittedName>
        <fullName evidence="2">Transcription initiation factor IIF subunit alpha</fullName>
    </submittedName>
</protein>
<accession>A0AC34F431</accession>
<dbReference type="WBParaSite" id="ES5_v2.g11832.t1">
    <property type="protein sequence ID" value="ES5_v2.g11832.t1"/>
    <property type="gene ID" value="ES5_v2.g11832"/>
</dbReference>
<dbReference type="Proteomes" id="UP000887579">
    <property type="component" value="Unplaced"/>
</dbReference>
<evidence type="ECO:0000313" key="1">
    <source>
        <dbReference type="Proteomes" id="UP000887579"/>
    </source>
</evidence>
<proteinExistence type="predicted"/>
<evidence type="ECO:0000313" key="2">
    <source>
        <dbReference type="WBParaSite" id="ES5_v2.g11832.t1"/>
    </source>
</evidence>
<sequence length="246" mass="27580">MEKKESIRETKTVEEKVDEALVGVGDEQGLKNMIDGRETDESEEEDEEGITEEGKEIANKLKEQDEDGGNKRESDDSDDEDPDATDINSPLLLQAKRQDDRKRTAGDSGEGSSQPKKIKTEKGSSQRQDDRKRAAGDSGEGSSQPKKIKTEKGSSQQSAPTPLTTSGASTVAEREQKNMLEDQIRRLLMRRPHTTKELLNLIRPQFNKVEKNVLVNKLAEVLKVIGPKQFRKQQGKKEVLYFSLEQ</sequence>
<organism evidence="1 2">
    <name type="scientific">Panagrolaimus sp. ES5</name>
    <dbReference type="NCBI Taxonomy" id="591445"/>
    <lineage>
        <taxon>Eukaryota</taxon>
        <taxon>Metazoa</taxon>
        <taxon>Ecdysozoa</taxon>
        <taxon>Nematoda</taxon>
        <taxon>Chromadorea</taxon>
        <taxon>Rhabditida</taxon>
        <taxon>Tylenchina</taxon>
        <taxon>Panagrolaimomorpha</taxon>
        <taxon>Panagrolaimoidea</taxon>
        <taxon>Panagrolaimidae</taxon>
        <taxon>Panagrolaimus</taxon>
    </lineage>
</organism>